<dbReference type="AlphaFoldDB" id="A0A6A6XE52"/>
<evidence type="ECO:0000313" key="3">
    <source>
        <dbReference type="EMBL" id="KAF2794548.1"/>
    </source>
</evidence>
<dbReference type="PANTHER" id="PTHR33365:SF12">
    <property type="entry name" value="TAT PATHWAY SIGNAL SEQUENCE"/>
    <property type="match status" value="1"/>
</dbReference>
<dbReference type="GO" id="GO:0043386">
    <property type="term" value="P:mycotoxin biosynthetic process"/>
    <property type="evidence" value="ECO:0007669"/>
    <property type="project" value="InterPro"/>
</dbReference>
<keyword evidence="2" id="KW-1133">Transmembrane helix</keyword>
<sequence length="314" mass="36063">MLGSKLIALFGNYQLSLVLGNSLRLTGSRAIPEKGTKEVILLTPTPTSSDQQTLLFIRMEKLLSKPSFESTDIHEPLLEDGFPVRRVKYSWLWRNILGITCAVYVVVSAPLIVFSVRNYIPQPYSPANHLLSYQRQQLYFGEDSKYSGLPEDVDEAWDSLLEPINIRVTKQELQQAHAKFGDDIVRLTDGDYVSVLSVHHELHCLDALRRNIFRDYYYANATVEETDYNILHLTHCADTIRRSLMCKADLAIYTAYWIGDHKALPSKELRSESDTVCVNWEAIDTWSRKRLLPKNEYKVRPGPFEKVPLAESRR</sequence>
<proteinExistence type="inferred from homology"/>
<evidence type="ECO:0008006" key="5">
    <source>
        <dbReference type="Google" id="ProtNLM"/>
    </source>
</evidence>
<reference evidence="3" key="1">
    <citation type="journal article" date="2020" name="Stud. Mycol.">
        <title>101 Dothideomycetes genomes: a test case for predicting lifestyles and emergence of pathogens.</title>
        <authorList>
            <person name="Haridas S."/>
            <person name="Albert R."/>
            <person name="Binder M."/>
            <person name="Bloem J."/>
            <person name="Labutti K."/>
            <person name="Salamov A."/>
            <person name="Andreopoulos B."/>
            <person name="Baker S."/>
            <person name="Barry K."/>
            <person name="Bills G."/>
            <person name="Bluhm B."/>
            <person name="Cannon C."/>
            <person name="Castanera R."/>
            <person name="Culley D."/>
            <person name="Daum C."/>
            <person name="Ezra D."/>
            <person name="Gonzalez J."/>
            <person name="Henrissat B."/>
            <person name="Kuo A."/>
            <person name="Liang C."/>
            <person name="Lipzen A."/>
            <person name="Lutzoni F."/>
            <person name="Magnuson J."/>
            <person name="Mondo S."/>
            <person name="Nolan M."/>
            <person name="Ohm R."/>
            <person name="Pangilinan J."/>
            <person name="Park H.-J."/>
            <person name="Ramirez L."/>
            <person name="Alfaro M."/>
            <person name="Sun H."/>
            <person name="Tritt A."/>
            <person name="Yoshinaga Y."/>
            <person name="Zwiers L.-H."/>
            <person name="Turgeon B."/>
            <person name="Goodwin S."/>
            <person name="Spatafora J."/>
            <person name="Crous P."/>
            <person name="Grigoriev I."/>
        </authorList>
    </citation>
    <scope>NUCLEOTIDE SEQUENCE</scope>
    <source>
        <strain evidence="3">CBS 109.77</strain>
    </source>
</reference>
<feature type="non-terminal residue" evidence="3">
    <location>
        <position position="1"/>
    </location>
</feature>
<keyword evidence="2" id="KW-0472">Membrane</keyword>
<dbReference type="EMBL" id="MU001887">
    <property type="protein sequence ID" value="KAF2794548.1"/>
    <property type="molecule type" value="Genomic_DNA"/>
</dbReference>
<name>A0A6A6XE52_9PLEO</name>
<evidence type="ECO:0000256" key="2">
    <source>
        <dbReference type="SAM" id="Phobius"/>
    </source>
</evidence>
<evidence type="ECO:0000313" key="4">
    <source>
        <dbReference type="Proteomes" id="UP000799757"/>
    </source>
</evidence>
<evidence type="ECO:0000256" key="1">
    <source>
        <dbReference type="ARBA" id="ARBA00035112"/>
    </source>
</evidence>
<keyword evidence="2" id="KW-0812">Transmembrane</keyword>
<comment type="similarity">
    <text evidence="1">Belongs to the ustYa family.</text>
</comment>
<gene>
    <name evidence="3" type="ORF">K505DRAFT_324690</name>
</gene>
<protein>
    <recommendedName>
        <fullName evidence="5">Tat pathway signal sequence</fullName>
    </recommendedName>
</protein>
<dbReference type="PANTHER" id="PTHR33365">
    <property type="entry name" value="YALI0B05434P"/>
    <property type="match status" value="1"/>
</dbReference>
<dbReference type="Pfam" id="PF11807">
    <property type="entry name" value="UstYa"/>
    <property type="match status" value="1"/>
</dbReference>
<keyword evidence="4" id="KW-1185">Reference proteome</keyword>
<feature type="transmembrane region" description="Helical" evidence="2">
    <location>
        <begin position="95"/>
        <end position="116"/>
    </location>
</feature>
<organism evidence="3 4">
    <name type="scientific">Melanomma pulvis-pyrius CBS 109.77</name>
    <dbReference type="NCBI Taxonomy" id="1314802"/>
    <lineage>
        <taxon>Eukaryota</taxon>
        <taxon>Fungi</taxon>
        <taxon>Dikarya</taxon>
        <taxon>Ascomycota</taxon>
        <taxon>Pezizomycotina</taxon>
        <taxon>Dothideomycetes</taxon>
        <taxon>Pleosporomycetidae</taxon>
        <taxon>Pleosporales</taxon>
        <taxon>Melanommataceae</taxon>
        <taxon>Melanomma</taxon>
    </lineage>
</organism>
<dbReference type="Proteomes" id="UP000799757">
    <property type="component" value="Unassembled WGS sequence"/>
</dbReference>
<dbReference type="InterPro" id="IPR021765">
    <property type="entry name" value="UstYa-like"/>
</dbReference>
<accession>A0A6A6XE52</accession>
<dbReference type="OrthoDB" id="3687641at2759"/>